<dbReference type="Proteomes" id="UP000178606">
    <property type="component" value="Unassembled WGS sequence"/>
</dbReference>
<evidence type="ECO:0000256" key="1">
    <source>
        <dbReference type="ARBA" id="ARBA00001794"/>
    </source>
</evidence>
<reference evidence="11 12" key="1">
    <citation type="journal article" date="2016" name="Nat. Commun.">
        <title>Thousands of microbial genomes shed light on interconnected biogeochemical processes in an aquifer system.</title>
        <authorList>
            <person name="Anantharaman K."/>
            <person name="Brown C.T."/>
            <person name="Hug L.A."/>
            <person name="Sharon I."/>
            <person name="Castelle C.J."/>
            <person name="Probst A.J."/>
            <person name="Thomas B.C."/>
            <person name="Singh A."/>
            <person name="Wilkins M.J."/>
            <person name="Karaoz U."/>
            <person name="Brodie E.L."/>
            <person name="Williams K.H."/>
            <person name="Hubbard S.S."/>
            <person name="Banfield J.F."/>
        </authorList>
    </citation>
    <scope>NUCLEOTIDE SEQUENCE [LARGE SCALE GENOMIC DNA]</scope>
    <source>
        <strain evidence="12">RIFCSPLOWO2_12_FULL_64_10</strain>
    </source>
</reference>
<comment type="function">
    <text evidence="4">Catalyzes the dehydration of D-mannonate.</text>
</comment>
<evidence type="ECO:0000256" key="2">
    <source>
        <dbReference type="ARBA" id="ARBA00001936"/>
    </source>
</evidence>
<keyword evidence="8" id="KW-0408">Iron</keyword>
<evidence type="ECO:0000256" key="10">
    <source>
        <dbReference type="ARBA" id="ARBA00023239"/>
    </source>
</evidence>
<gene>
    <name evidence="11" type="ORF">A3F84_08025</name>
</gene>
<dbReference type="GO" id="GO:0008927">
    <property type="term" value="F:mannonate dehydratase activity"/>
    <property type="evidence" value="ECO:0007669"/>
    <property type="project" value="UniProtKB-EC"/>
</dbReference>
<evidence type="ECO:0000256" key="9">
    <source>
        <dbReference type="ARBA" id="ARBA00023211"/>
    </source>
</evidence>
<dbReference type="GO" id="GO:0030145">
    <property type="term" value="F:manganese ion binding"/>
    <property type="evidence" value="ECO:0007669"/>
    <property type="project" value="TreeGrafter"/>
</dbReference>
<evidence type="ECO:0000256" key="7">
    <source>
        <dbReference type="ARBA" id="ARBA00012927"/>
    </source>
</evidence>
<comment type="catalytic activity">
    <reaction evidence="1">
        <text>D-mannonate = 2-dehydro-3-deoxy-D-gluconate + H2O</text>
        <dbReference type="Rhea" id="RHEA:20097"/>
        <dbReference type="ChEBI" id="CHEBI:15377"/>
        <dbReference type="ChEBI" id="CHEBI:17767"/>
        <dbReference type="ChEBI" id="CHEBI:57990"/>
        <dbReference type="EC" id="4.2.1.8"/>
    </reaction>
</comment>
<dbReference type="PANTHER" id="PTHR30387:SF2">
    <property type="entry name" value="MANNONATE DEHYDRATASE"/>
    <property type="match status" value="1"/>
</dbReference>
<dbReference type="EC" id="4.2.1.8" evidence="7"/>
<comment type="similarity">
    <text evidence="6">Belongs to the mannonate dehydratase family.</text>
</comment>
<comment type="cofactor">
    <cofactor evidence="3">
        <name>Fe(2+)</name>
        <dbReference type="ChEBI" id="CHEBI:29033"/>
    </cofactor>
</comment>
<dbReference type="GO" id="GO:0042840">
    <property type="term" value="P:D-glucuronate catabolic process"/>
    <property type="evidence" value="ECO:0007669"/>
    <property type="project" value="TreeGrafter"/>
</dbReference>
<dbReference type="InterPro" id="IPR004628">
    <property type="entry name" value="Man_deHydtase"/>
</dbReference>
<evidence type="ECO:0000313" key="12">
    <source>
        <dbReference type="Proteomes" id="UP000178606"/>
    </source>
</evidence>
<dbReference type="Pfam" id="PF03786">
    <property type="entry name" value="UxuA"/>
    <property type="match status" value="2"/>
</dbReference>
<dbReference type="UniPathway" id="UPA00246"/>
<evidence type="ECO:0000256" key="8">
    <source>
        <dbReference type="ARBA" id="ARBA00023004"/>
    </source>
</evidence>
<evidence type="ECO:0000256" key="3">
    <source>
        <dbReference type="ARBA" id="ARBA00001954"/>
    </source>
</evidence>
<dbReference type="Gene3D" id="3.20.20.150">
    <property type="entry name" value="Divalent-metal-dependent TIM barrel enzymes"/>
    <property type="match status" value="1"/>
</dbReference>
<comment type="caution">
    <text evidence="11">The sequence shown here is derived from an EMBL/GenBank/DDBJ whole genome shotgun (WGS) entry which is preliminary data.</text>
</comment>
<name>A0A1F6CAU4_HANXR</name>
<evidence type="ECO:0000256" key="5">
    <source>
        <dbReference type="ARBA" id="ARBA00004892"/>
    </source>
</evidence>
<dbReference type="AlphaFoldDB" id="A0A1F6CAU4"/>
<accession>A0A1F6CAU4</accession>
<dbReference type="EMBL" id="MFKF01000328">
    <property type="protein sequence ID" value="OGG46293.1"/>
    <property type="molecule type" value="Genomic_DNA"/>
</dbReference>
<organism evidence="11 12">
    <name type="scientific">Handelsmanbacteria sp. (strain RIFCSPLOWO2_12_FULL_64_10)</name>
    <dbReference type="NCBI Taxonomy" id="1817868"/>
    <lineage>
        <taxon>Bacteria</taxon>
        <taxon>Candidatus Handelsmaniibacteriota</taxon>
    </lineage>
</organism>
<sequence>MLDQIPWNDVNPDNLNFYKAIGVECLLVHVPAEMADGRDPTDDFKRLKRLVEGHGLELAVLHSHSVPRDKIIHGLPGRDEQIEGWRRVLRGIGRAGVPATATTFYAISHFRSPSTVGRGGARFSTFDYEAFKKNAPHHPDKVIGAERLWENLEYFLKRVVPVAEEAGVRIALHPDDPPVPDPLGGAARIMVSLANFERAFGLVPSRANGMLFCQGCVAEMGEDVVKAIQRIGGQDKIVFVHFRNIRGTPYNFQEVFIDEGDMDMVRAMQAYKEVGYDGPIMLDHTPGIPNDPQARAGHAFANGYIKALIQAVYR</sequence>
<protein>
    <recommendedName>
        <fullName evidence="7">mannonate dehydratase</fullName>
        <ecNumber evidence="7">4.2.1.8</ecNumber>
    </recommendedName>
</protein>
<proteinExistence type="inferred from homology"/>
<dbReference type="PANTHER" id="PTHR30387">
    <property type="entry name" value="MANNONATE DEHYDRATASE"/>
    <property type="match status" value="1"/>
</dbReference>
<evidence type="ECO:0000256" key="4">
    <source>
        <dbReference type="ARBA" id="ARBA00002713"/>
    </source>
</evidence>
<dbReference type="GO" id="GO:0008198">
    <property type="term" value="F:ferrous iron binding"/>
    <property type="evidence" value="ECO:0007669"/>
    <property type="project" value="TreeGrafter"/>
</dbReference>
<evidence type="ECO:0000313" key="11">
    <source>
        <dbReference type="EMBL" id="OGG46293.1"/>
    </source>
</evidence>
<dbReference type="InterPro" id="IPR036237">
    <property type="entry name" value="Xyl_isomerase-like_sf"/>
</dbReference>
<comment type="pathway">
    <text evidence="5">Carbohydrate metabolism; pentose and glucuronate interconversion.</text>
</comment>
<evidence type="ECO:0000256" key="6">
    <source>
        <dbReference type="ARBA" id="ARBA00007389"/>
    </source>
</evidence>
<keyword evidence="9" id="KW-0464">Manganese</keyword>
<dbReference type="SUPFAM" id="SSF51658">
    <property type="entry name" value="Xylose isomerase-like"/>
    <property type="match status" value="1"/>
</dbReference>
<keyword evidence="10" id="KW-0456">Lyase</keyword>
<comment type="cofactor">
    <cofactor evidence="2">
        <name>Mn(2+)</name>
        <dbReference type="ChEBI" id="CHEBI:29035"/>
    </cofactor>
</comment>